<dbReference type="RefSeq" id="WP_377382370.1">
    <property type="nucleotide sequence ID" value="NZ_JBHSSW010000066.1"/>
</dbReference>
<dbReference type="SUPFAM" id="SSF52096">
    <property type="entry name" value="ClpP/crotonase"/>
    <property type="match status" value="1"/>
</dbReference>
<dbReference type="Pfam" id="PF03572">
    <property type="entry name" value="Peptidase_S41"/>
    <property type="match status" value="1"/>
</dbReference>
<dbReference type="CDD" id="cd07563">
    <property type="entry name" value="Peptidase_S41_IRBP"/>
    <property type="match status" value="1"/>
</dbReference>
<dbReference type="PANTHER" id="PTHR11261">
    <property type="entry name" value="INTERPHOTORECEPTOR RETINOID-BINDING PROTEIN"/>
    <property type="match status" value="1"/>
</dbReference>
<sequence length="471" mass="51798">MFRFLMSGLSAGLLLSGVAVANDIAPDKASFSSLQKFEAGRIPESMKGIWQSQGYGWLFDISDEGVRQYQIAGEYCFASPSAEQAMTDTLALSYQYYRTSSSPDAAILQLLPDDTEIQIRRVATLPTICQSDLNWSREAVLDYVAELIETHYAFKDLRSIDWPARVQAASTQFSENMDDEQFFDLVAGLIDGFSDSHTKLIGTVNGERRKQQDGLGETLSTVRAKNMETPWLISLFSTLQEDILDPGSEHTANDRILWGMIEDRIGYIQILQMGGFSGVGIGDPEFRVAEFAVFDEIMDRALVQMQDAEFVILDLSNNRGGYDAISRRLAGRFTQQRFVGYTTHVPGSGVPARERMIEPTSGLSYTGPVILLTSDVTVSGGEIATLALRELPNVTHVGTTTRGSFSTVLSKPLPNGWVLELSNEVIATPDGTVYEELGILPEIEMSVFPQDALIEGHKSVIDAIVANAPNF</sequence>
<dbReference type="Gene3D" id="3.30.750.44">
    <property type="match status" value="1"/>
</dbReference>
<feature type="domain" description="Tail specific protease" evidence="2">
    <location>
        <begin position="253"/>
        <end position="446"/>
    </location>
</feature>
<organism evidence="3 4">
    <name type="scientific">Ponticaulis profundi</name>
    <dbReference type="NCBI Taxonomy" id="2665222"/>
    <lineage>
        <taxon>Bacteria</taxon>
        <taxon>Pseudomonadati</taxon>
        <taxon>Pseudomonadota</taxon>
        <taxon>Alphaproteobacteria</taxon>
        <taxon>Hyphomonadales</taxon>
        <taxon>Hyphomonadaceae</taxon>
        <taxon>Ponticaulis</taxon>
    </lineage>
</organism>
<comment type="caution">
    <text evidence="3">The sequence shown here is derived from an EMBL/GenBank/DDBJ whole genome shotgun (WGS) entry which is preliminary data.</text>
</comment>
<keyword evidence="1" id="KW-0732">Signal</keyword>
<accession>A0ABW1SFC9</accession>
<evidence type="ECO:0000259" key="2">
    <source>
        <dbReference type="SMART" id="SM00245"/>
    </source>
</evidence>
<dbReference type="SMART" id="SM00245">
    <property type="entry name" value="TSPc"/>
    <property type="match status" value="1"/>
</dbReference>
<evidence type="ECO:0000313" key="3">
    <source>
        <dbReference type="EMBL" id="MFC6200231.1"/>
    </source>
</evidence>
<dbReference type="Gene3D" id="3.90.226.10">
    <property type="entry name" value="2-enoyl-CoA Hydratase, Chain A, domain 1"/>
    <property type="match status" value="1"/>
</dbReference>
<reference evidence="4" key="1">
    <citation type="journal article" date="2019" name="Int. J. Syst. Evol. Microbiol.">
        <title>The Global Catalogue of Microorganisms (GCM) 10K type strain sequencing project: providing services to taxonomists for standard genome sequencing and annotation.</title>
        <authorList>
            <consortium name="The Broad Institute Genomics Platform"/>
            <consortium name="The Broad Institute Genome Sequencing Center for Infectious Disease"/>
            <person name="Wu L."/>
            <person name="Ma J."/>
        </authorList>
    </citation>
    <scope>NUCLEOTIDE SEQUENCE [LARGE SCALE GENOMIC DNA]</scope>
    <source>
        <strain evidence="4">CGMCC-1.15741</strain>
    </source>
</reference>
<evidence type="ECO:0000256" key="1">
    <source>
        <dbReference type="SAM" id="SignalP"/>
    </source>
</evidence>
<dbReference type="EC" id="3.4.-.-" evidence="3"/>
<feature type="chain" id="PRO_5047501197" evidence="1">
    <location>
        <begin position="22"/>
        <end position="471"/>
    </location>
</feature>
<proteinExistence type="predicted"/>
<dbReference type="EMBL" id="JBHSSW010000066">
    <property type="protein sequence ID" value="MFC6200231.1"/>
    <property type="molecule type" value="Genomic_DNA"/>
</dbReference>
<dbReference type="InterPro" id="IPR005151">
    <property type="entry name" value="Tail-specific_protease"/>
</dbReference>
<keyword evidence="4" id="KW-1185">Reference proteome</keyword>
<dbReference type="PANTHER" id="PTHR11261:SF3">
    <property type="entry name" value="RETINOL-BINDING PROTEIN 3"/>
    <property type="match status" value="1"/>
</dbReference>
<protein>
    <submittedName>
        <fullName evidence="3">S41 family peptidase</fullName>
        <ecNumber evidence="3">3.4.-.-</ecNumber>
    </submittedName>
</protein>
<name>A0ABW1SFC9_9PROT</name>
<dbReference type="Proteomes" id="UP001596303">
    <property type="component" value="Unassembled WGS sequence"/>
</dbReference>
<evidence type="ECO:0000313" key="4">
    <source>
        <dbReference type="Proteomes" id="UP001596303"/>
    </source>
</evidence>
<keyword evidence="3" id="KW-0378">Hydrolase</keyword>
<dbReference type="InterPro" id="IPR029045">
    <property type="entry name" value="ClpP/crotonase-like_dom_sf"/>
</dbReference>
<gene>
    <name evidence="3" type="ORF">ACFQDM_19330</name>
</gene>
<feature type="signal peptide" evidence="1">
    <location>
        <begin position="1"/>
        <end position="21"/>
    </location>
</feature>
<dbReference type="GO" id="GO:0016787">
    <property type="term" value="F:hydrolase activity"/>
    <property type="evidence" value="ECO:0007669"/>
    <property type="project" value="UniProtKB-KW"/>
</dbReference>